<dbReference type="AlphaFoldDB" id="A0AAD4DYT4"/>
<dbReference type="InterPro" id="IPR006086">
    <property type="entry name" value="XPG-I_dom"/>
</dbReference>
<dbReference type="PRINTS" id="PR00853">
    <property type="entry name" value="XPGRADSUPER"/>
</dbReference>
<gene>
    <name evidence="2" type="ORF">F5891DRAFT_958793</name>
</gene>
<name>A0AAD4DYT4_9AGAM</name>
<dbReference type="SUPFAM" id="SSF88723">
    <property type="entry name" value="PIN domain-like"/>
    <property type="match status" value="1"/>
</dbReference>
<keyword evidence="3" id="KW-1185">Reference proteome</keyword>
<dbReference type="Proteomes" id="UP001195769">
    <property type="component" value="Unassembled WGS sequence"/>
</dbReference>
<dbReference type="RefSeq" id="XP_041221966.1">
    <property type="nucleotide sequence ID" value="XM_041375586.1"/>
</dbReference>
<dbReference type="CDD" id="cd09870">
    <property type="entry name" value="PIN_YEN1"/>
    <property type="match status" value="1"/>
</dbReference>
<feature type="non-terminal residue" evidence="2">
    <location>
        <position position="1"/>
    </location>
</feature>
<sequence>HAQSGENPELRTLMYKLVTLANAPVHTHFIFDGEDRPPIKRGKHVRSAPHWLTRSLQELLQIFGFTWTTAKGEAEADLAFLSKAGKISAVLTEDSDALLFGAAKVLCLTDNDDGTFLVDAYCAEALSNNPKIPLTTSHLLLWAMLRGGDYNPGGLLGCGSQVSHALLVGDLSDSLMRVMTSVAPAQLPGMLKTWRDHLCTVLVDGTLGRKYPALAASIPADFPSVEIMHLYLHPVTTWSDGTNSSLLPQLNPTQPNIGRLAAFCKARLGWMQPKIHKYLRHHFWSTACMQALCQVGLLYLTVVSANS</sequence>
<protein>
    <submittedName>
        <fullName evidence="2">PIN domain-like protein</fullName>
    </submittedName>
</protein>
<accession>A0AAD4DYT4</accession>
<dbReference type="InterPro" id="IPR006084">
    <property type="entry name" value="XPG/Rad2"/>
</dbReference>
<dbReference type="SMART" id="SM00484">
    <property type="entry name" value="XPGI"/>
    <property type="match status" value="1"/>
</dbReference>
<evidence type="ECO:0000313" key="2">
    <source>
        <dbReference type="EMBL" id="KAG1896390.1"/>
    </source>
</evidence>
<dbReference type="GO" id="GO:0017108">
    <property type="term" value="F:5'-flap endonuclease activity"/>
    <property type="evidence" value="ECO:0007669"/>
    <property type="project" value="TreeGrafter"/>
</dbReference>
<feature type="domain" description="XPG-I" evidence="1">
    <location>
        <begin position="61"/>
        <end position="134"/>
    </location>
</feature>
<comment type="caution">
    <text evidence="2">The sequence shown here is derived from an EMBL/GenBank/DDBJ whole genome shotgun (WGS) entry which is preliminary data.</text>
</comment>
<dbReference type="SUPFAM" id="SSF47807">
    <property type="entry name" value="5' to 3' exonuclease, C-terminal subdomain"/>
    <property type="match status" value="1"/>
</dbReference>
<dbReference type="GO" id="GO:0006281">
    <property type="term" value="P:DNA repair"/>
    <property type="evidence" value="ECO:0007669"/>
    <property type="project" value="UniProtKB-ARBA"/>
</dbReference>
<dbReference type="GeneID" id="64669884"/>
<dbReference type="InterPro" id="IPR036279">
    <property type="entry name" value="5-3_exonuclease_C_sf"/>
</dbReference>
<reference evidence="2" key="1">
    <citation type="journal article" date="2020" name="New Phytol.">
        <title>Comparative genomics reveals dynamic genome evolution in host specialist ectomycorrhizal fungi.</title>
        <authorList>
            <person name="Lofgren L.A."/>
            <person name="Nguyen N.H."/>
            <person name="Vilgalys R."/>
            <person name="Ruytinx J."/>
            <person name="Liao H.L."/>
            <person name="Branco S."/>
            <person name="Kuo A."/>
            <person name="LaButti K."/>
            <person name="Lipzen A."/>
            <person name="Andreopoulos W."/>
            <person name="Pangilinan J."/>
            <person name="Riley R."/>
            <person name="Hundley H."/>
            <person name="Na H."/>
            <person name="Barry K."/>
            <person name="Grigoriev I.V."/>
            <person name="Stajich J.E."/>
            <person name="Kennedy P.G."/>
        </authorList>
    </citation>
    <scope>NUCLEOTIDE SEQUENCE</scope>
    <source>
        <strain evidence="2">FC203</strain>
    </source>
</reference>
<dbReference type="InterPro" id="IPR029060">
    <property type="entry name" value="PIN-like_dom_sf"/>
</dbReference>
<dbReference type="EMBL" id="JABBWK010000056">
    <property type="protein sequence ID" value="KAG1896390.1"/>
    <property type="molecule type" value="Genomic_DNA"/>
</dbReference>
<dbReference type="PANTHER" id="PTHR11081">
    <property type="entry name" value="FLAP ENDONUCLEASE FAMILY MEMBER"/>
    <property type="match status" value="1"/>
</dbReference>
<evidence type="ECO:0000313" key="3">
    <source>
        <dbReference type="Proteomes" id="UP001195769"/>
    </source>
</evidence>
<organism evidence="2 3">
    <name type="scientific">Suillus fuscotomentosus</name>
    <dbReference type="NCBI Taxonomy" id="1912939"/>
    <lineage>
        <taxon>Eukaryota</taxon>
        <taxon>Fungi</taxon>
        <taxon>Dikarya</taxon>
        <taxon>Basidiomycota</taxon>
        <taxon>Agaricomycotina</taxon>
        <taxon>Agaricomycetes</taxon>
        <taxon>Agaricomycetidae</taxon>
        <taxon>Boletales</taxon>
        <taxon>Suillineae</taxon>
        <taxon>Suillaceae</taxon>
        <taxon>Suillus</taxon>
    </lineage>
</organism>
<dbReference type="Pfam" id="PF00867">
    <property type="entry name" value="XPG_I"/>
    <property type="match status" value="1"/>
</dbReference>
<dbReference type="PANTHER" id="PTHR11081:SF75">
    <property type="entry name" value="ENDONUCLEASE, PUTATIVE (AFU_ORTHOLOGUE AFUA_3G13260)-RELATED"/>
    <property type="match status" value="1"/>
</dbReference>
<dbReference type="Gene3D" id="3.40.50.1010">
    <property type="entry name" value="5'-nuclease"/>
    <property type="match status" value="1"/>
</dbReference>
<evidence type="ECO:0000259" key="1">
    <source>
        <dbReference type="SMART" id="SM00484"/>
    </source>
</evidence>
<proteinExistence type="predicted"/>